<gene>
    <name evidence="1" type="ORF">METZ01_LOCUS240814</name>
</gene>
<sequence length="248" mass="27782">MENNSMKDYLQDIVHHTHGLGFIDLVKIEGTDEETILEGLAEDRSVIIKAKFKNPVAEFIGTFGMPNLNKLDLLLKIPVYNENAKLELQKQERNGVEVPVGIHFENESGDFNNDYRFMTSELISEKLKSVKFKGVEWNITINPTVAAIQRLAYQAQVHSEEATFIAKTLNDNLEFVFGDHSTHAGNFVFQPGVEGKLAHGWAWPVLQIQSILKLAGDKTMMFSDQGAAQINVDSGLAVYEYILPAQSK</sequence>
<dbReference type="EMBL" id="UINC01061899">
    <property type="protein sequence ID" value="SVB87960.1"/>
    <property type="molecule type" value="Genomic_DNA"/>
</dbReference>
<name>A0A382HKZ6_9ZZZZ</name>
<organism evidence="1">
    <name type="scientific">marine metagenome</name>
    <dbReference type="NCBI Taxonomy" id="408172"/>
    <lineage>
        <taxon>unclassified sequences</taxon>
        <taxon>metagenomes</taxon>
        <taxon>ecological metagenomes</taxon>
    </lineage>
</organism>
<proteinExistence type="predicted"/>
<evidence type="ECO:0000313" key="1">
    <source>
        <dbReference type="EMBL" id="SVB87960.1"/>
    </source>
</evidence>
<reference evidence="1" key="1">
    <citation type="submission" date="2018-05" db="EMBL/GenBank/DDBJ databases">
        <authorList>
            <person name="Lanie J.A."/>
            <person name="Ng W.-L."/>
            <person name="Kazmierczak K.M."/>
            <person name="Andrzejewski T.M."/>
            <person name="Davidsen T.M."/>
            <person name="Wayne K.J."/>
            <person name="Tettelin H."/>
            <person name="Glass J.I."/>
            <person name="Rusch D."/>
            <person name="Podicherti R."/>
            <person name="Tsui H.-C.T."/>
            <person name="Winkler M.E."/>
        </authorList>
    </citation>
    <scope>NUCLEOTIDE SEQUENCE</scope>
</reference>
<protein>
    <submittedName>
        <fullName evidence="1">Uncharacterized protein</fullName>
    </submittedName>
</protein>
<dbReference type="AlphaFoldDB" id="A0A382HKZ6"/>
<accession>A0A382HKZ6</accession>